<comment type="caution">
    <text evidence="2">The sequence shown here is derived from an EMBL/GenBank/DDBJ whole genome shotgun (WGS) entry which is preliminary data.</text>
</comment>
<feature type="domain" description="N-acetylglucosamine-1-phosphotransferase subunit alpha/beta regulatory" evidence="1">
    <location>
        <begin position="96"/>
        <end position="136"/>
    </location>
</feature>
<sequence>EKQLECLLTHCIKVPMLVLDPALPANITLKDLPSLYPSFHSASDIFNVAKPKNPSTNVSVVVFDSTKDVEDAHSGLLKGNSRQTVWRGYLTTDKEVPGLVLMQDLAFLSGFPPTFKETNQLKTKLPENLSSKVKLVRT</sequence>
<organism evidence="2 3">
    <name type="scientific">Pan troglodytes</name>
    <name type="common">Chimpanzee</name>
    <dbReference type="NCBI Taxonomy" id="9598"/>
    <lineage>
        <taxon>Eukaryota</taxon>
        <taxon>Metazoa</taxon>
        <taxon>Chordata</taxon>
        <taxon>Craniata</taxon>
        <taxon>Vertebrata</taxon>
        <taxon>Euteleostomi</taxon>
        <taxon>Mammalia</taxon>
        <taxon>Eutheria</taxon>
        <taxon>Euarchontoglires</taxon>
        <taxon>Primates</taxon>
        <taxon>Haplorrhini</taxon>
        <taxon>Catarrhini</taxon>
        <taxon>Hominidae</taxon>
        <taxon>Pan</taxon>
    </lineage>
</organism>
<dbReference type="Pfam" id="PF18440">
    <property type="entry name" value="GlcNAc-1_reg"/>
    <property type="match status" value="1"/>
</dbReference>
<dbReference type="EMBL" id="NBAG03000240">
    <property type="protein sequence ID" value="PNI65150.1"/>
    <property type="molecule type" value="Genomic_DNA"/>
</dbReference>
<gene>
    <name evidence="2" type="ORF">CK820_G0016098</name>
</gene>
<dbReference type="InterPro" id="IPR041536">
    <property type="entry name" value="GNPTAB_reg"/>
</dbReference>
<feature type="non-terminal residue" evidence="2">
    <location>
        <position position="1"/>
    </location>
</feature>
<evidence type="ECO:0000313" key="2">
    <source>
        <dbReference type="EMBL" id="PNI65150.1"/>
    </source>
</evidence>
<reference evidence="2 3" key="1">
    <citation type="submission" date="2017-12" db="EMBL/GenBank/DDBJ databases">
        <title>High-resolution comparative analysis of great ape genomes.</title>
        <authorList>
            <person name="Pollen A."/>
            <person name="Hastie A."/>
            <person name="Hormozdiari F."/>
            <person name="Dougherty M."/>
            <person name="Liu R."/>
            <person name="Chaisson M."/>
            <person name="Hoppe E."/>
            <person name="Hill C."/>
            <person name="Pang A."/>
            <person name="Hillier L."/>
            <person name="Baker C."/>
            <person name="Armstrong J."/>
            <person name="Shendure J."/>
            <person name="Paten B."/>
            <person name="Wilson R."/>
            <person name="Chao H."/>
            <person name="Schneider V."/>
            <person name="Ventura M."/>
            <person name="Kronenberg Z."/>
            <person name="Murali S."/>
            <person name="Gordon D."/>
            <person name="Cantsilieris S."/>
            <person name="Munson K."/>
            <person name="Nelson B."/>
            <person name="Raja A."/>
            <person name="Underwood J."/>
            <person name="Diekhans M."/>
            <person name="Fiddes I."/>
            <person name="Haussler D."/>
            <person name="Eichler E."/>
        </authorList>
    </citation>
    <scope>NUCLEOTIDE SEQUENCE [LARGE SCALE GENOMIC DNA]</scope>
    <source>
        <strain evidence="2">Yerkes chimp pedigree #C0471</strain>
    </source>
</reference>
<accession>A0A2J8N064</accession>
<dbReference type="AlphaFoldDB" id="A0A2J8N064"/>
<dbReference type="SMR" id="A0A2J8N064"/>
<protein>
    <submittedName>
        <fullName evidence="2">GNPTAB isoform 6</fullName>
    </submittedName>
</protein>
<proteinExistence type="predicted"/>
<evidence type="ECO:0000259" key="1">
    <source>
        <dbReference type="Pfam" id="PF18440"/>
    </source>
</evidence>
<dbReference type="Proteomes" id="UP000236370">
    <property type="component" value="Unassembled WGS sequence"/>
</dbReference>
<dbReference type="CDD" id="cd21599">
    <property type="entry name" value="RRM1_GNPTAB"/>
    <property type="match status" value="1"/>
</dbReference>
<name>A0A2J8N064_PANTR</name>
<evidence type="ECO:0000313" key="3">
    <source>
        <dbReference type="Proteomes" id="UP000236370"/>
    </source>
</evidence>